<dbReference type="FunFam" id="3.20.20.80:FF:000016">
    <property type="entry name" value="Maltase-glucoamylase, intestinal"/>
    <property type="match status" value="1"/>
</dbReference>
<feature type="domain" description="P-type" evidence="11">
    <location>
        <begin position="78"/>
        <end position="130"/>
    </location>
</feature>
<evidence type="ECO:0000256" key="7">
    <source>
        <dbReference type="ARBA" id="ARBA00023295"/>
    </source>
</evidence>
<dbReference type="PROSITE" id="PS00707">
    <property type="entry name" value="GLYCOSYL_HYDROL_F31_2"/>
    <property type="match status" value="1"/>
</dbReference>
<dbReference type="InterPro" id="IPR017853">
    <property type="entry name" value="GH"/>
</dbReference>
<reference evidence="12" key="3">
    <citation type="submission" date="2023-05" db="EMBL/GenBank/DDBJ databases">
        <authorList>
            <person name="Smith C.H."/>
        </authorList>
    </citation>
    <scope>NUCLEOTIDE SEQUENCE</scope>
    <source>
        <strain evidence="12">CHS0354</strain>
        <tissue evidence="12">Mantle</tissue>
    </source>
</reference>
<keyword evidence="7 9" id="KW-0326">Glycosidase</keyword>
<dbReference type="InterPro" id="IPR030458">
    <property type="entry name" value="Glyco_hydro_31_AS"/>
</dbReference>
<dbReference type="SUPFAM" id="SSF74650">
    <property type="entry name" value="Galactose mutarotase-like"/>
    <property type="match status" value="1"/>
</dbReference>
<dbReference type="InterPro" id="IPR025887">
    <property type="entry name" value="Glyco_hydro_31_N_dom"/>
</dbReference>
<dbReference type="AlphaFoldDB" id="A0AAE0SVU3"/>
<dbReference type="Gene3D" id="2.60.40.1180">
    <property type="entry name" value="Golgi alpha-mannosidase II"/>
    <property type="match status" value="2"/>
</dbReference>
<dbReference type="Gene3D" id="2.60.40.1760">
    <property type="entry name" value="glycosyl hydrolase (family 31)"/>
    <property type="match status" value="1"/>
</dbReference>
<dbReference type="PANTHER" id="PTHR22762:SF131">
    <property type="entry name" value="GLYCOSIDE HYDROLASE FAMILY 31 N-TERMINAL DOMAIN-CONTAINING PROTEIN"/>
    <property type="match status" value="1"/>
</dbReference>
<dbReference type="Pfam" id="PF21365">
    <property type="entry name" value="Glyco_hydro_31_3rd"/>
    <property type="match status" value="1"/>
</dbReference>
<evidence type="ECO:0000256" key="8">
    <source>
        <dbReference type="PROSITE-ProRule" id="PRU00779"/>
    </source>
</evidence>
<keyword evidence="5" id="KW-1015">Disulfide bond</keyword>
<sequence>MGLKTNEEKDVLVEPEDDVFYYGKCVWSCRGQRISLIPILTIIAIVILSVSFFLYTVVFLDELLSKPFNSACEISTQPQCDNIPESQRFDCFPETYLVTKEKCEARGCCWWPFLSRPEMLGKVPWCFYSRDYQGYIVDSLNQTATGMTAMLSRSTKSSWPNDIMTLQLDVNFESNERLHFKIYDPHNSRYEVPLKLFPASEPVGAPDYDVSIAKQGPFSITVTRKSTGQKLFETAGTSPLIFADQFIQISTVLSSPFVYGLGEHRGSFLIDTNWTKLVLWNVDHPPERNVNLYGFHPFYLNVEGDGKAHGVFLLNSNAMAVEVQPFPALTYRTTGGILDFYVFMGPSSDNVIQQYTGLIGRSFMPPFWALGFHLCRWGYQSSERTKEIIDRNRAANMPYDTQWNDIDYMDRHLDWTYDHDHYSSLMEVVQDLHNHGQHYVMIVDPGISIEQTPGSYQPYDEGIRDNVFVKDYNGSLIVGVVWPGKTVFPDWTHPNVSDYWFRQASRFRQQIPYDGLWIDMNEPSNFVDGSTIGCIGNDLDDPPFVPVGIVGGKLTAKTLCPSAKQYLSYHYNLHAMYGYGEMVASMSALKKILQKRSIVISRSTFPGSGVHGGHWTGDNKATWDDLMYSVSGIMNFQLFGIPLVGADICGFSGDTTPELCARWMQLGAFYPFMRNHNDLTAKDQDPAAFDSKTQDIIREALNLRYTLLPFLYYLFFRSHVDGSPVVRPVFFQYPVSDYNATLTVDIQFMWGSCLLITPAISQDETVGLGYLPKDTWYDFFTHEQNQSSGQWINFDTPAERINLKVRGGSIFPVMEPNVTTTLMRKNPLFGLFVALATDGTASGELYWDDGDQLDAYESGMYNHVSFSVQKNTLQSIVVKSGYISPEGMPLNRVTVLGVSSAPQSVVINKKKANYRYDLGSQTIYIDGGKMSLLSPITIGW</sequence>
<gene>
    <name evidence="12" type="ORF">CHS0354_008598</name>
</gene>
<dbReference type="CDD" id="cd06602">
    <property type="entry name" value="GH31_MGAM_SI_GAA"/>
    <property type="match status" value="1"/>
</dbReference>
<dbReference type="InterPro" id="IPR013780">
    <property type="entry name" value="Glyco_hydro_b"/>
</dbReference>
<reference evidence="12" key="1">
    <citation type="journal article" date="2021" name="Genome Biol. Evol.">
        <title>A High-Quality Reference Genome for a Parasitic Bivalve with Doubly Uniparental Inheritance (Bivalvia: Unionida).</title>
        <authorList>
            <person name="Smith C.H."/>
        </authorList>
    </citation>
    <scope>NUCLEOTIDE SEQUENCE</scope>
    <source>
        <strain evidence="12">CHS0354</strain>
    </source>
</reference>
<dbReference type="InterPro" id="IPR000519">
    <property type="entry name" value="P_trefoil_dom"/>
</dbReference>
<dbReference type="Pfam" id="PF00088">
    <property type="entry name" value="Trefoil"/>
    <property type="match status" value="1"/>
</dbReference>
<dbReference type="PROSITE" id="PS00129">
    <property type="entry name" value="GLYCOSYL_HYDROL_F31_1"/>
    <property type="match status" value="1"/>
</dbReference>
<evidence type="ECO:0000256" key="5">
    <source>
        <dbReference type="ARBA" id="ARBA00023157"/>
    </source>
</evidence>
<dbReference type="GO" id="GO:0004558">
    <property type="term" value="F:alpha-1,4-glucosidase activity"/>
    <property type="evidence" value="ECO:0007669"/>
    <property type="project" value="TreeGrafter"/>
</dbReference>
<evidence type="ECO:0000256" key="4">
    <source>
        <dbReference type="ARBA" id="ARBA00023136"/>
    </source>
</evidence>
<feature type="transmembrane region" description="Helical" evidence="10">
    <location>
        <begin position="36"/>
        <end position="60"/>
    </location>
</feature>
<dbReference type="FunFam" id="2.60.40.1760:FF:000001">
    <property type="entry name" value="Maltase-glucoamylase, intestinal"/>
    <property type="match status" value="1"/>
</dbReference>
<dbReference type="SUPFAM" id="SSF51011">
    <property type="entry name" value="Glycosyl hydrolase domain"/>
    <property type="match status" value="1"/>
</dbReference>
<protein>
    <recommendedName>
        <fullName evidence="11">P-type domain-containing protein</fullName>
    </recommendedName>
</protein>
<evidence type="ECO:0000256" key="10">
    <source>
        <dbReference type="SAM" id="Phobius"/>
    </source>
</evidence>
<dbReference type="InterPro" id="IPR044913">
    <property type="entry name" value="P_trefoil_dom_sf"/>
</dbReference>
<organism evidence="12 13">
    <name type="scientific">Potamilus streckersoni</name>
    <dbReference type="NCBI Taxonomy" id="2493646"/>
    <lineage>
        <taxon>Eukaryota</taxon>
        <taxon>Metazoa</taxon>
        <taxon>Spiralia</taxon>
        <taxon>Lophotrochozoa</taxon>
        <taxon>Mollusca</taxon>
        <taxon>Bivalvia</taxon>
        <taxon>Autobranchia</taxon>
        <taxon>Heteroconchia</taxon>
        <taxon>Palaeoheterodonta</taxon>
        <taxon>Unionida</taxon>
        <taxon>Unionoidea</taxon>
        <taxon>Unionidae</taxon>
        <taxon>Ambleminae</taxon>
        <taxon>Lampsilini</taxon>
        <taxon>Potamilus</taxon>
    </lineage>
</organism>
<evidence type="ECO:0000313" key="13">
    <source>
        <dbReference type="Proteomes" id="UP001195483"/>
    </source>
</evidence>
<dbReference type="InterPro" id="IPR048395">
    <property type="entry name" value="Glyco_hydro_31_C"/>
</dbReference>
<dbReference type="GO" id="GO:0030246">
    <property type="term" value="F:carbohydrate binding"/>
    <property type="evidence" value="ECO:0007669"/>
    <property type="project" value="InterPro"/>
</dbReference>
<comment type="caution">
    <text evidence="12">The sequence shown here is derived from an EMBL/GenBank/DDBJ whole genome shotgun (WGS) entry which is preliminary data.</text>
</comment>
<dbReference type="GO" id="GO:0016020">
    <property type="term" value="C:membrane"/>
    <property type="evidence" value="ECO:0007669"/>
    <property type="project" value="UniProtKB-SubCell"/>
</dbReference>
<dbReference type="Pfam" id="PF13802">
    <property type="entry name" value="Gal_mutarotas_2"/>
    <property type="match status" value="1"/>
</dbReference>
<keyword evidence="4 10" id="KW-0472">Membrane</keyword>
<dbReference type="Gene3D" id="4.10.110.10">
    <property type="entry name" value="Spasmolytic Protein, domain 1"/>
    <property type="match status" value="1"/>
</dbReference>
<dbReference type="Gene3D" id="3.20.20.80">
    <property type="entry name" value="Glycosidases"/>
    <property type="match status" value="1"/>
</dbReference>
<evidence type="ECO:0000313" key="12">
    <source>
        <dbReference type="EMBL" id="KAK3598856.1"/>
    </source>
</evidence>
<dbReference type="InterPro" id="IPR030459">
    <property type="entry name" value="Glyco_hydro_31_CS"/>
</dbReference>
<dbReference type="PROSITE" id="PS51448">
    <property type="entry name" value="P_TREFOIL_2"/>
    <property type="match status" value="1"/>
</dbReference>
<name>A0AAE0SVU3_9BIVA</name>
<dbReference type="CDD" id="cd14752">
    <property type="entry name" value="GH31_N"/>
    <property type="match status" value="1"/>
</dbReference>
<evidence type="ECO:0000256" key="6">
    <source>
        <dbReference type="ARBA" id="ARBA00023180"/>
    </source>
</evidence>
<dbReference type="SUPFAM" id="SSF51445">
    <property type="entry name" value="(Trans)glycosidases"/>
    <property type="match status" value="1"/>
</dbReference>
<dbReference type="GO" id="GO:0005975">
    <property type="term" value="P:carbohydrate metabolic process"/>
    <property type="evidence" value="ECO:0007669"/>
    <property type="project" value="InterPro"/>
</dbReference>
<dbReference type="InterPro" id="IPR000322">
    <property type="entry name" value="Glyco_hydro_31_TIM"/>
</dbReference>
<keyword evidence="13" id="KW-1185">Reference proteome</keyword>
<keyword evidence="6" id="KW-0325">Glycoprotein</keyword>
<proteinExistence type="inferred from homology"/>
<keyword evidence="10" id="KW-0812">Transmembrane</keyword>
<dbReference type="CDD" id="cd00111">
    <property type="entry name" value="Trefoil"/>
    <property type="match status" value="1"/>
</dbReference>
<dbReference type="InterPro" id="IPR011013">
    <property type="entry name" value="Gal_mutarotase_sf_dom"/>
</dbReference>
<evidence type="ECO:0000259" key="11">
    <source>
        <dbReference type="PROSITE" id="PS51448"/>
    </source>
</evidence>
<evidence type="ECO:0000256" key="1">
    <source>
        <dbReference type="ARBA" id="ARBA00004370"/>
    </source>
</evidence>
<comment type="subcellular location">
    <subcellularLocation>
        <location evidence="1">Membrane</location>
    </subcellularLocation>
</comment>
<keyword evidence="3 9" id="KW-0378">Hydrolase</keyword>
<dbReference type="EMBL" id="JAEAOA010000567">
    <property type="protein sequence ID" value="KAK3598856.1"/>
    <property type="molecule type" value="Genomic_DNA"/>
</dbReference>
<dbReference type="SMART" id="SM00018">
    <property type="entry name" value="PD"/>
    <property type="match status" value="1"/>
</dbReference>
<evidence type="ECO:0000256" key="9">
    <source>
        <dbReference type="RuleBase" id="RU361185"/>
    </source>
</evidence>
<comment type="caution">
    <text evidence="8">Lacks conserved residue(s) required for the propagation of feature annotation.</text>
</comment>
<accession>A0AAE0SVU3</accession>
<keyword evidence="10" id="KW-1133">Transmembrane helix</keyword>
<evidence type="ECO:0000256" key="2">
    <source>
        <dbReference type="ARBA" id="ARBA00007806"/>
    </source>
</evidence>
<comment type="similarity">
    <text evidence="2 9">Belongs to the glycosyl hydrolase 31 family.</text>
</comment>
<reference evidence="12" key="2">
    <citation type="journal article" date="2021" name="Genome Biol. Evol.">
        <title>Developing a high-quality reference genome for a parasitic bivalve with doubly uniparental inheritance (Bivalvia: Unionida).</title>
        <authorList>
            <person name="Smith C.H."/>
        </authorList>
    </citation>
    <scope>NUCLEOTIDE SEQUENCE</scope>
    <source>
        <strain evidence="12">CHS0354</strain>
        <tissue evidence="12">Mantle</tissue>
    </source>
</reference>
<dbReference type="Pfam" id="PF01055">
    <property type="entry name" value="Glyco_hydro_31_2nd"/>
    <property type="match status" value="1"/>
</dbReference>
<evidence type="ECO:0000256" key="3">
    <source>
        <dbReference type="ARBA" id="ARBA00022801"/>
    </source>
</evidence>
<dbReference type="PANTHER" id="PTHR22762">
    <property type="entry name" value="ALPHA-GLUCOSIDASE"/>
    <property type="match status" value="1"/>
</dbReference>
<dbReference type="Proteomes" id="UP001195483">
    <property type="component" value="Unassembled WGS sequence"/>
</dbReference>